<dbReference type="PROSITE" id="PS50109">
    <property type="entry name" value="HIS_KIN"/>
    <property type="match status" value="1"/>
</dbReference>
<comment type="catalytic activity">
    <reaction evidence="1">
        <text>ATP + protein L-histidine = ADP + protein N-phospho-L-histidine.</text>
        <dbReference type="EC" id="2.7.13.3"/>
    </reaction>
</comment>
<dbReference type="Pfam" id="PF02518">
    <property type="entry name" value="HATPase_c"/>
    <property type="match status" value="1"/>
</dbReference>
<keyword evidence="6 12" id="KW-0808">Transferase</keyword>
<name>A0A9D2M4I6_9FIRM</name>
<organism evidence="12 13">
    <name type="scientific">Candidatus Ruthenibacterium avium</name>
    <dbReference type="NCBI Taxonomy" id="2838751"/>
    <lineage>
        <taxon>Bacteria</taxon>
        <taxon>Bacillati</taxon>
        <taxon>Bacillota</taxon>
        <taxon>Clostridia</taxon>
        <taxon>Eubacteriales</taxon>
        <taxon>Oscillospiraceae</taxon>
        <taxon>Ruthenibacterium</taxon>
    </lineage>
</organism>
<evidence type="ECO:0000259" key="11">
    <source>
        <dbReference type="PROSITE" id="PS50109"/>
    </source>
</evidence>
<dbReference type="InterPro" id="IPR010559">
    <property type="entry name" value="Sig_transdc_His_kin_internal"/>
</dbReference>
<dbReference type="Gene3D" id="6.10.340.10">
    <property type="match status" value="1"/>
</dbReference>
<evidence type="ECO:0000256" key="2">
    <source>
        <dbReference type="ARBA" id="ARBA00004651"/>
    </source>
</evidence>
<dbReference type="InterPro" id="IPR003594">
    <property type="entry name" value="HATPase_dom"/>
</dbReference>
<evidence type="ECO:0000256" key="10">
    <source>
        <dbReference type="SAM" id="Phobius"/>
    </source>
</evidence>
<dbReference type="InterPro" id="IPR004358">
    <property type="entry name" value="Sig_transdc_His_kin-like_C"/>
</dbReference>
<keyword evidence="8" id="KW-0902">Two-component regulatory system</keyword>
<comment type="subcellular location">
    <subcellularLocation>
        <location evidence="2">Cell membrane</location>
        <topology evidence="2">Multi-pass membrane protein</topology>
    </subcellularLocation>
</comment>
<dbReference type="InterPro" id="IPR033479">
    <property type="entry name" value="dCache_1"/>
</dbReference>
<protein>
    <recommendedName>
        <fullName evidence="3">histidine kinase</fullName>
        <ecNumber evidence="3">2.7.13.3</ecNumber>
    </recommendedName>
</protein>
<evidence type="ECO:0000313" key="13">
    <source>
        <dbReference type="Proteomes" id="UP000824209"/>
    </source>
</evidence>
<reference evidence="12" key="1">
    <citation type="journal article" date="2021" name="PeerJ">
        <title>Extensive microbial diversity within the chicken gut microbiome revealed by metagenomics and culture.</title>
        <authorList>
            <person name="Gilroy R."/>
            <person name="Ravi A."/>
            <person name="Getino M."/>
            <person name="Pursley I."/>
            <person name="Horton D.L."/>
            <person name="Alikhan N.F."/>
            <person name="Baker D."/>
            <person name="Gharbi K."/>
            <person name="Hall N."/>
            <person name="Watson M."/>
            <person name="Adriaenssens E.M."/>
            <person name="Foster-Nyarko E."/>
            <person name="Jarju S."/>
            <person name="Secka A."/>
            <person name="Antonio M."/>
            <person name="Oren A."/>
            <person name="Chaudhuri R.R."/>
            <person name="La Ragione R."/>
            <person name="Hildebrand F."/>
            <person name="Pallen M.J."/>
        </authorList>
    </citation>
    <scope>NUCLEOTIDE SEQUENCE</scope>
    <source>
        <strain evidence="12">ChiBcec8-14828</strain>
    </source>
</reference>
<proteinExistence type="predicted"/>
<reference evidence="12" key="2">
    <citation type="submission" date="2021-04" db="EMBL/GenBank/DDBJ databases">
        <authorList>
            <person name="Gilroy R."/>
        </authorList>
    </citation>
    <scope>NUCLEOTIDE SEQUENCE</scope>
    <source>
        <strain evidence="12">ChiBcec8-14828</strain>
    </source>
</reference>
<evidence type="ECO:0000256" key="9">
    <source>
        <dbReference type="ARBA" id="ARBA00023136"/>
    </source>
</evidence>
<dbReference type="EMBL" id="DWYA01000088">
    <property type="protein sequence ID" value="HJB40659.1"/>
    <property type="molecule type" value="Genomic_DNA"/>
</dbReference>
<dbReference type="Gene3D" id="3.30.450.20">
    <property type="entry name" value="PAS domain"/>
    <property type="match status" value="1"/>
</dbReference>
<evidence type="ECO:0000256" key="6">
    <source>
        <dbReference type="ARBA" id="ARBA00022777"/>
    </source>
</evidence>
<keyword evidence="9 10" id="KW-0472">Membrane</keyword>
<dbReference type="PANTHER" id="PTHR34220:SF7">
    <property type="entry name" value="SENSOR HISTIDINE KINASE YPDA"/>
    <property type="match status" value="1"/>
</dbReference>
<accession>A0A9D2M4I6</accession>
<dbReference type="Proteomes" id="UP000824209">
    <property type="component" value="Unassembled WGS sequence"/>
</dbReference>
<dbReference type="CDD" id="cd12912">
    <property type="entry name" value="PDC2_MCP_like"/>
    <property type="match status" value="1"/>
</dbReference>
<dbReference type="SUPFAM" id="SSF55874">
    <property type="entry name" value="ATPase domain of HSP90 chaperone/DNA topoisomerase II/histidine kinase"/>
    <property type="match status" value="1"/>
</dbReference>
<dbReference type="Gene3D" id="3.30.565.10">
    <property type="entry name" value="Histidine kinase-like ATPase, C-terminal domain"/>
    <property type="match status" value="1"/>
</dbReference>
<dbReference type="InterPro" id="IPR050640">
    <property type="entry name" value="Bact_2-comp_sensor_kinase"/>
</dbReference>
<dbReference type="InterPro" id="IPR036890">
    <property type="entry name" value="HATPase_C_sf"/>
</dbReference>
<dbReference type="PRINTS" id="PR00344">
    <property type="entry name" value="BCTRLSENSOR"/>
</dbReference>
<gene>
    <name evidence="12" type="ORF">H9943_09730</name>
</gene>
<evidence type="ECO:0000256" key="8">
    <source>
        <dbReference type="ARBA" id="ARBA00023012"/>
    </source>
</evidence>
<dbReference type="EC" id="2.7.13.3" evidence="3"/>
<feature type="transmembrane region" description="Helical" evidence="10">
    <location>
        <begin position="21"/>
        <end position="46"/>
    </location>
</feature>
<feature type="transmembrane region" description="Helical" evidence="10">
    <location>
        <begin position="303"/>
        <end position="325"/>
    </location>
</feature>
<dbReference type="Pfam" id="PF06580">
    <property type="entry name" value="His_kinase"/>
    <property type="match status" value="1"/>
</dbReference>
<evidence type="ECO:0000256" key="7">
    <source>
        <dbReference type="ARBA" id="ARBA00022989"/>
    </source>
</evidence>
<feature type="domain" description="Histidine kinase" evidence="11">
    <location>
        <begin position="362"/>
        <end position="595"/>
    </location>
</feature>
<evidence type="ECO:0000313" key="12">
    <source>
        <dbReference type="EMBL" id="HJB40659.1"/>
    </source>
</evidence>
<keyword evidence="7 10" id="KW-1133">Transmembrane helix</keyword>
<evidence type="ECO:0000256" key="3">
    <source>
        <dbReference type="ARBA" id="ARBA00012438"/>
    </source>
</evidence>
<dbReference type="GO" id="GO:0000155">
    <property type="term" value="F:phosphorelay sensor kinase activity"/>
    <property type="evidence" value="ECO:0007669"/>
    <property type="project" value="InterPro"/>
</dbReference>
<dbReference type="GO" id="GO:0005886">
    <property type="term" value="C:plasma membrane"/>
    <property type="evidence" value="ECO:0007669"/>
    <property type="project" value="UniProtKB-SubCell"/>
</dbReference>
<sequence>MTGPVRYLAKRIAQQYRTMSLQRVISLFFTVVTALGMIFMGATLFFRFSDTLAAMSVDSTQKVLSQVNWNLDSYLRRVMRISDTLYYRVIKNMDFAKEDTSQLLSAASLLYEENRDVLVSMALFDEKGNLLCSVPFSQLKKNAVPQESMWFQQAMEHVENLEFSAPHIQRLFQDPDDPYRWVVSLSRHVQLTCDGRIESGVLLVDMSFSGIEQVCSSAALANGGYVYLMDHTGEIIYHPRQQMIYAGLQTENYLEAAKYSDGTQTEVFEGQRRHVTVKTVGYTGWKLVAVVPVDGLWQDSGQMILFGVSMLLFSVFLMAFLNFRISAYISDPLRRLEHEIEEIKKGKETMEPVEDGCYEVQQLSHSIFSMVSTMRHLTNDILQQERQKRRKELEVLQSQINPHFLYNTLDSIIWMTEAGRYQESIEMVTSLARFFRISLSKGCSIIPLADELEHACHYMNIQAIRYKNKFTFFICAHPDTQGLYALKLSVQPVLENAIYHGISGLDEDGEIKVEALRDGDDLLIRISDNGAGIPPAIADTLLDEDRPASHSKGSGIGLRNVHRRLALSFGEAYGLKVVSEPDEGTMVELRMPAMDKQAAEGYGREEVL</sequence>
<evidence type="ECO:0000256" key="1">
    <source>
        <dbReference type="ARBA" id="ARBA00000085"/>
    </source>
</evidence>
<keyword evidence="6 12" id="KW-0418">Kinase</keyword>
<dbReference type="PANTHER" id="PTHR34220">
    <property type="entry name" value="SENSOR HISTIDINE KINASE YPDA"/>
    <property type="match status" value="1"/>
</dbReference>
<comment type="caution">
    <text evidence="12">The sequence shown here is derived from an EMBL/GenBank/DDBJ whole genome shotgun (WGS) entry which is preliminary data.</text>
</comment>
<dbReference type="AlphaFoldDB" id="A0A9D2M4I6"/>
<keyword evidence="5 10" id="KW-0812">Transmembrane</keyword>
<evidence type="ECO:0000256" key="5">
    <source>
        <dbReference type="ARBA" id="ARBA00022692"/>
    </source>
</evidence>
<keyword evidence="4" id="KW-1003">Cell membrane</keyword>
<dbReference type="Pfam" id="PF02743">
    <property type="entry name" value="dCache_1"/>
    <property type="match status" value="1"/>
</dbReference>
<dbReference type="InterPro" id="IPR005467">
    <property type="entry name" value="His_kinase_dom"/>
</dbReference>
<dbReference type="SMART" id="SM00387">
    <property type="entry name" value="HATPase_c"/>
    <property type="match status" value="1"/>
</dbReference>
<evidence type="ECO:0000256" key="4">
    <source>
        <dbReference type="ARBA" id="ARBA00022475"/>
    </source>
</evidence>